<dbReference type="Proteomes" id="UP000295499">
    <property type="component" value="Unassembled WGS sequence"/>
</dbReference>
<dbReference type="EMBL" id="SNWM01000003">
    <property type="protein sequence ID" value="TDO21510.1"/>
    <property type="molecule type" value="Genomic_DNA"/>
</dbReference>
<evidence type="ECO:0000313" key="3">
    <source>
        <dbReference type="EMBL" id="TDO21510.1"/>
    </source>
</evidence>
<dbReference type="Pfam" id="PF07715">
    <property type="entry name" value="Plug"/>
    <property type="match status" value="1"/>
</dbReference>
<evidence type="ECO:0000256" key="1">
    <source>
        <dbReference type="PROSITE-ProRule" id="PRU01360"/>
    </source>
</evidence>
<reference evidence="3 4" key="1">
    <citation type="submission" date="2019-03" db="EMBL/GenBank/DDBJ databases">
        <title>Genomic Encyclopedia of Archaeal and Bacterial Type Strains, Phase II (KMG-II): from individual species to whole genera.</title>
        <authorList>
            <person name="Goeker M."/>
        </authorList>
    </citation>
    <scope>NUCLEOTIDE SEQUENCE [LARGE SCALE GENOMIC DNA]</scope>
    <source>
        <strain evidence="3 4">DSM 19034</strain>
    </source>
</reference>
<keyword evidence="3" id="KW-0675">Receptor</keyword>
<keyword evidence="1" id="KW-1134">Transmembrane beta strand</keyword>
<dbReference type="Gene3D" id="2.60.40.1930">
    <property type="match status" value="1"/>
</dbReference>
<evidence type="ECO:0000313" key="4">
    <source>
        <dbReference type="Proteomes" id="UP000295499"/>
    </source>
</evidence>
<keyword evidence="1" id="KW-0472">Membrane</keyword>
<comment type="caution">
    <text evidence="3">The sequence shown here is derived from an EMBL/GenBank/DDBJ whole genome shotgun (WGS) entry which is preliminary data.</text>
</comment>
<keyword evidence="4" id="KW-1185">Reference proteome</keyword>
<dbReference type="InterPro" id="IPR012910">
    <property type="entry name" value="Plug_dom"/>
</dbReference>
<organism evidence="3 4">
    <name type="scientific">Pedobacter duraquae</name>
    <dbReference type="NCBI Taxonomy" id="425511"/>
    <lineage>
        <taxon>Bacteria</taxon>
        <taxon>Pseudomonadati</taxon>
        <taxon>Bacteroidota</taxon>
        <taxon>Sphingobacteriia</taxon>
        <taxon>Sphingobacteriales</taxon>
        <taxon>Sphingobacteriaceae</taxon>
        <taxon>Pedobacter</taxon>
    </lineage>
</organism>
<keyword evidence="1" id="KW-0812">Transmembrane</keyword>
<dbReference type="Gene3D" id="2.170.130.10">
    <property type="entry name" value="TonB-dependent receptor, plug domain"/>
    <property type="match status" value="1"/>
</dbReference>
<name>A0A4R6IGM9_9SPHI</name>
<gene>
    <name evidence="3" type="ORF">CLV32_2615</name>
</gene>
<dbReference type="PROSITE" id="PS52016">
    <property type="entry name" value="TONB_DEPENDENT_REC_3"/>
    <property type="match status" value="1"/>
</dbReference>
<proteinExistence type="inferred from homology"/>
<sequence>MLTKRYLTALTGICIVLVLAAFQLKDETFDQLIKKIETYVRANPQEKVYLHLDKPYYAVGDNIWFKSYILTSENDRLSSLSKILYVDLINEKDSTVQALTLPITEGLSWGNINLSDSLSEGNYRVRAYTQLMRNSGPEYFYDKTIKVGNAWSNQVSVKAAYNFKTVGTESSVASTLQFSNRDGTTLSGNDVRYSVVWNDKIIKSGSGKTNGSGMLDLNFNSPKDNGTGRILATVTMPDKKKVLKEVLIDAVSSRVDVQFFPEGGNMIAGLPGKVAIKAVNAAGKGTDVSGTIVDNEGNLLSTFSTTYLGMGNFILIPEPGKSYKAKVKFTDGSEQDYPLPEVQKSGYALSVNNTDSTKLQLKIYISADLLNPGADVNLLVQHNGNIYFTSTAKATKQIISASIPKKDLPSGVNHIVVVAGANQPVCERLAFISNSEDRLPLKLDTDQPSYKRRAHVTMNFSDLNTSPAVGSFSVAVTNADVVVPDPDNESNILTSLLLTSDLKGYVERPNHYFLNSSMETIRELDNLMLTQGWSRFSWRKMLEGSFPQPKFDVQKTFRITGTINTLGGKPLPNGRVSLFSSTKGFFMVDTVADANGRFVFDKLSYPDSTNFIVQGKNIKGKNRVEIKVDPMPGQVVTKNKNTGDLEINVNETLSKYIQQSNQYFDQQFKQGFLTRSTLQLNEVKITQKKKNPTPNSANLNGAGNADAIILSKDMLTCITLVQCLQGKVAGLMFTPQGEPYLMRNNGKYMAIYIDGIQVQPDFLASINVPDVESVEVLKSGANTSIYGMNGGTGVLIITTKRGGGGAYTQYSPWIVAFSPKGYSMTKDFYSPKYTSTDVPGNTDLRTTVYWNPNIISDASGKGKFDFYTSDQPGNYRAVFEGINLNGKIARQTLTFQVK</sequence>
<evidence type="ECO:0000259" key="2">
    <source>
        <dbReference type="Pfam" id="PF07715"/>
    </source>
</evidence>
<dbReference type="AlphaFoldDB" id="A0A4R6IGM9"/>
<dbReference type="InterPro" id="IPR037066">
    <property type="entry name" value="Plug_dom_sf"/>
</dbReference>
<feature type="domain" description="TonB-dependent receptor plug" evidence="2">
    <location>
        <begin position="735"/>
        <end position="794"/>
    </location>
</feature>
<dbReference type="InterPro" id="IPR039426">
    <property type="entry name" value="TonB-dep_rcpt-like"/>
</dbReference>
<accession>A0A4R6IGM9</accession>
<dbReference type="SUPFAM" id="SSF56935">
    <property type="entry name" value="Porins"/>
    <property type="match status" value="1"/>
</dbReference>
<dbReference type="RefSeq" id="WP_133556069.1">
    <property type="nucleotide sequence ID" value="NZ_SNWM01000003.1"/>
</dbReference>
<protein>
    <submittedName>
        <fullName evidence="3">TonB-dependent SusC/RagA subfamily outer membrane receptor</fullName>
    </submittedName>
</protein>
<dbReference type="OrthoDB" id="609485at2"/>
<keyword evidence="1" id="KW-0813">Transport</keyword>
<keyword evidence="1" id="KW-0998">Cell outer membrane</keyword>
<comment type="subcellular location">
    <subcellularLocation>
        <location evidence="1">Cell outer membrane</location>
        <topology evidence="1">Multi-pass membrane protein</topology>
    </subcellularLocation>
</comment>
<comment type="similarity">
    <text evidence="1">Belongs to the TonB-dependent receptor family.</text>
</comment>
<dbReference type="GO" id="GO:0009279">
    <property type="term" value="C:cell outer membrane"/>
    <property type="evidence" value="ECO:0007669"/>
    <property type="project" value="UniProtKB-SubCell"/>
</dbReference>